<feature type="transmembrane region" description="Helical" evidence="5">
    <location>
        <begin position="261"/>
        <end position="277"/>
    </location>
</feature>
<evidence type="ECO:0000256" key="2">
    <source>
        <dbReference type="ARBA" id="ARBA00022692"/>
    </source>
</evidence>
<evidence type="ECO:0000256" key="4">
    <source>
        <dbReference type="ARBA" id="ARBA00023136"/>
    </source>
</evidence>
<evidence type="ECO:0000313" key="7">
    <source>
        <dbReference type="Proteomes" id="UP000019487"/>
    </source>
</evidence>
<evidence type="ECO:0000256" key="5">
    <source>
        <dbReference type="SAM" id="Phobius"/>
    </source>
</evidence>
<dbReference type="Gene3D" id="1.10.357.140">
    <property type="entry name" value="UbiA prenyltransferase"/>
    <property type="match status" value="1"/>
</dbReference>
<dbReference type="STRING" id="1432307.W9CER1"/>
<keyword evidence="3 5" id="KW-1133">Transmembrane helix</keyword>
<reference evidence="6 7" key="1">
    <citation type="journal article" date="2014" name="Genome Announc.">
        <title>Draft genome sequence of Sclerotinia borealis, a psychrophilic plant pathogenic fungus.</title>
        <authorList>
            <person name="Mardanov A.V."/>
            <person name="Beletsky A.V."/>
            <person name="Kadnikov V.V."/>
            <person name="Ignatov A.N."/>
            <person name="Ravin N.V."/>
        </authorList>
    </citation>
    <scope>NUCLEOTIDE SEQUENCE [LARGE SCALE GENOMIC DNA]</scope>
    <source>
        <strain evidence="7">F-4157</strain>
    </source>
</reference>
<dbReference type="OrthoDB" id="434972at2759"/>
<sequence>MFNQEVIGAQRIMHKARISYPSHLYTIWLFPFADLKTIVGPESAFGIFSALSGPILTSNEFPKAIDIVSRLPLVLFWTWITLLPLVIDNQRRPKSIEEDRLNKPWRPIPAGRISSILAKRWMQVSYCMALIISYYLETLGQFTGLITLGVLYNEFGWGDNSYVVRNLLNALAFLCYSSGTSLIASNAQLKMEGMMWFVVIGSVVFTTVHTQDMHDQIGDRARERKTVPLVIGDWPARLTIAVFVGFWSLFCPAFWDLSVYGYFAPITFGGVVIVRCIRKREIDDDKVTWLIWNIWIVMLYLLPLCKRLGF</sequence>
<feature type="transmembrane region" description="Helical" evidence="5">
    <location>
        <begin position="194"/>
        <end position="213"/>
    </location>
</feature>
<name>W9CER1_SCLBF</name>
<accession>W9CER1</accession>
<feature type="transmembrane region" description="Helical" evidence="5">
    <location>
        <begin position="126"/>
        <end position="152"/>
    </location>
</feature>
<gene>
    <name evidence="6" type="ORF">SBOR_6566</name>
</gene>
<comment type="subcellular location">
    <subcellularLocation>
        <location evidence="1">Membrane</location>
        <topology evidence="1">Multi-pass membrane protein</topology>
    </subcellularLocation>
</comment>
<dbReference type="Proteomes" id="UP000019487">
    <property type="component" value="Unassembled WGS sequence"/>
</dbReference>
<comment type="caution">
    <text evidence="6">The sequence shown here is derived from an EMBL/GenBank/DDBJ whole genome shotgun (WGS) entry which is preliminary data.</text>
</comment>
<dbReference type="Pfam" id="PF01040">
    <property type="entry name" value="UbiA"/>
    <property type="match status" value="1"/>
</dbReference>
<dbReference type="GO" id="GO:0016020">
    <property type="term" value="C:membrane"/>
    <property type="evidence" value="ECO:0007669"/>
    <property type="project" value="UniProtKB-SubCell"/>
</dbReference>
<evidence type="ECO:0000313" key="6">
    <source>
        <dbReference type="EMBL" id="ESZ93045.1"/>
    </source>
</evidence>
<proteinExistence type="predicted"/>
<keyword evidence="2 5" id="KW-0812">Transmembrane</keyword>
<dbReference type="CDD" id="cd13965">
    <property type="entry name" value="PT_UbiA_3"/>
    <property type="match status" value="1"/>
</dbReference>
<dbReference type="InterPro" id="IPR044878">
    <property type="entry name" value="UbiA_sf"/>
</dbReference>
<evidence type="ECO:0000256" key="1">
    <source>
        <dbReference type="ARBA" id="ARBA00004141"/>
    </source>
</evidence>
<dbReference type="AlphaFoldDB" id="W9CER1"/>
<dbReference type="EMBL" id="AYSA01000343">
    <property type="protein sequence ID" value="ESZ93045.1"/>
    <property type="molecule type" value="Genomic_DNA"/>
</dbReference>
<dbReference type="GO" id="GO:0016765">
    <property type="term" value="F:transferase activity, transferring alkyl or aryl (other than methyl) groups"/>
    <property type="evidence" value="ECO:0007669"/>
    <property type="project" value="InterPro"/>
</dbReference>
<dbReference type="PANTHER" id="PTHR42723">
    <property type="entry name" value="CHLOROPHYLL SYNTHASE"/>
    <property type="match status" value="1"/>
</dbReference>
<protein>
    <submittedName>
        <fullName evidence="6">UbiA prenyltransferase</fullName>
    </submittedName>
</protein>
<keyword evidence="7" id="KW-1185">Reference proteome</keyword>
<keyword evidence="4 5" id="KW-0472">Membrane</keyword>
<evidence type="ECO:0000256" key="3">
    <source>
        <dbReference type="ARBA" id="ARBA00022989"/>
    </source>
</evidence>
<dbReference type="HOGENOM" id="CLU_063928_2_0_1"/>
<dbReference type="PANTHER" id="PTHR42723:SF1">
    <property type="entry name" value="CHLOROPHYLL SYNTHASE, CHLOROPLASTIC"/>
    <property type="match status" value="1"/>
</dbReference>
<feature type="transmembrane region" description="Helical" evidence="5">
    <location>
        <begin position="289"/>
        <end position="309"/>
    </location>
</feature>
<keyword evidence="6" id="KW-0808">Transferase</keyword>
<dbReference type="InterPro" id="IPR050475">
    <property type="entry name" value="Prenyltransferase_related"/>
</dbReference>
<dbReference type="InterPro" id="IPR000537">
    <property type="entry name" value="UbiA_prenyltransferase"/>
</dbReference>
<organism evidence="6 7">
    <name type="scientific">Sclerotinia borealis (strain F-4128)</name>
    <dbReference type="NCBI Taxonomy" id="1432307"/>
    <lineage>
        <taxon>Eukaryota</taxon>
        <taxon>Fungi</taxon>
        <taxon>Dikarya</taxon>
        <taxon>Ascomycota</taxon>
        <taxon>Pezizomycotina</taxon>
        <taxon>Leotiomycetes</taxon>
        <taxon>Helotiales</taxon>
        <taxon>Sclerotiniaceae</taxon>
        <taxon>Sclerotinia</taxon>
    </lineage>
</organism>